<organism evidence="2 3">
    <name type="scientific">Weeksella virosa (strain ATCC 43766 / DSM 16922 / JCM 21250 / CCUG 30538 / CDC 9751 / IAM 14551 / NBRC 16016 / NCTC 11634 / CL345/78)</name>
    <dbReference type="NCBI Taxonomy" id="865938"/>
    <lineage>
        <taxon>Bacteria</taxon>
        <taxon>Pseudomonadati</taxon>
        <taxon>Bacteroidota</taxon>
        <taxon>Flavobacteriia</taxon>
        <taxon>Flavobacteriales</taxon>
        <taxon>Weeksellaceae</taxon>
        <taxon>Weeksella</taxon>
    </lineage>
</organism>
<keyword evidence="3" id="KW-1185">Reference proteome</keyword>
<evidence type="ECO:0000313" key="3">
    <source>
        <dbReference type="Proteomes" id="UP000008641"/>
    </source>
</evidence>
<dbReference type="HOGENOM" id="CLU_148749_0_0_10"/>
<dbReference type="RefSeq" id="WP_013597939.1">
    <property type="nucleotide sequence ID" value="NC_015144.1"/>
</dbReference>
<dbReference type="eggNOG" id="COG1416">
    <property type="taxonomic scope" value="Bacteria"/>
</dbReference>
<reference evidence="2 3" key="1">
    <citation type="journal article" date="2011" name="Stand. Genomic Sci.">
        <title>Complete genome sequence of Weeksella virosa type strain (9751).</title>
        <authorList>
            <person name="Lang E."/>
            <person name="Teshima H."/>
            <person name="Lucas S."/>
            <person name="Lapidus A."/>
            <person name="Hammon N."/>
            <person name="Deshpande S."/>
            <person name="Nolan M."/>
            <person name="Cheng J.F."/>
            <person name="Pitluck S."/>
            <person name="Liolios K."/>
            <person name="Pagani I."/>
            <person name="Mikhailova N."/>
            <person name="Ivanova N."/>
            <person name="Mavromatis K."/>
            <person name="Pati A."/>
            <person name="Tapia R."/>
            <person name="Han C."/>
            <person name="Goodwin L."/>
            <person name="Chen A."/>
            <person name="Palaniappan K."/>
            <person name="Land M."/>
            <person name="Hauser L."/>
            <person name="Chang Y.J."/>
            <person name="Jeffries C.D."/>
            <person name="Brambilla E.M."/>
            <person name="Kopitz M."/>
            <person name="Rohde M."/>
            <person name="Goker M."/>
            <person name="Tindall B.J."/>
            <person name="Detter J.C."/>
            <person name="Woyke T."/>
            <person name="Bristow J."/>
            <person name="Eisen J.A."/>
            <person name="Markowitz V."/>
            <person name="Hugenholtz P."/>
            <person name="Klenk H.P."/>
            <person name="Kyrpides N.C."/>
        </authorList>
    </citation>
    <scope>NUCLEOTIDE SEQUENCE [LARGE SCALE GENOMIC DNA]</scope>
    <source>
        <strain evidence="3">ATCC 43766 / DSM 16922 / JCM 21250 / NBRC 16016 / NCTC 11634 / CL345/78</strain>
    </source>
</reference>
<dbReference type="Gene3D" id="3.40.1260.10">
    <property type="entry name" value="DsrEFH-like"/>
    <property type="match status" value="1"/>
</dbReference>
<feature type="chain" id="PRO_5003254311" evidence="1">
    <location>
        <begin position="23"/>
        <end position="146"/>
    </location>
</feature>
<name>F0P149_WEEVC</name>
<evidence type="ECO:0000256" key="1">
    <source>
        <dbReference type="SAM" id="SignalP"/>
    </source>
</evidence>
<gene>
    <name evidence="2" type="ordered locus">Weevi_0835</name>
</gene>
<dbReference type="PROSITE" id="PS51257">
    <property type="entry name" value="PROKAR_LIPOPROTEIN"/>
    <property type="match status" value="1"/>
</dbReference>
<dbReference type="OrthoDB" id="1467432at2"/>
<evidence type="ECO:0000313" key="2">
    <source>
        <dbReference type="EMBL" id="ADX67548.1"/>
    </source>
</evidence>
<dbReference type="EMBL" id="CP002455">
    <property type="protein sequence ID" value="ADX67548.1"/>
    <property type="molecule type" value="Genomic_DNA"/>
</dbReference>
<dbReference type="SUPFAM" id="SSF75169">
    <property type="entry name" value="DsrEFH-like"/>
    <property type="match status" value="1"/>
</dbReference>
<dbReference type="Proteomes" id="UP000008641">
    <property type="component" value="Chromosome"/>
</dbReference>
<accession>F0P149</accession>
<sequence>MKKSVFVLTTLFASCIALPIQAADYNEVATAVIQTKVKDKHAIMVQNKMHMMAAIMTGEEMIKNNPKTVFEIVLIGNVVKDIAVDQDLKNAMAEANKAGILFVSCEFAMNKLGVTKDQYLSFVRTTPNAFIYLFDLQDKGYKNLIL</sequence>
<dbReference type="InterPro" id="IPR027396">
    <property type="entry name" value="DsrEFH-like"/>
</dbReference>
<protein>
    <submittedName>
        <fullName evidence="2">Secreted protein</fullName>
    </submittedName>
</protein>
<keyword evidence="1" id="KW-0732">Signal</keyword>
<dbReference type="KEGG" id="wvi:Weevi_0835"/>
<reference evidence="3" key="2">
    <citation type="journal article" date="2011" name="Stand. Genomic Sci.">
        <title>Complete genome sequence of Weeksella virosa type strain (9751T).</title>
        <authorList>
            <person name="Lang E."/>
            <person name="Teshima H."/>
            <person name="Lucas S."/>
            <person name="Lapidus A."/>
            <person name="Hammon N."/>
            <person name="Deshpande S."/>
            <person name="Nolan M."/>
            <person name="Cheng J."/>
            <person name="Pitluck S."/>
            <person name="Liolios K."/>
            <person name="Pagani I."/>
            <person name="Mikhailova N."/>
            <person name="Ivanova N."/>
            <person name="Mavromatis K."/>
            <person name="Pati A."/>
            <person name="Tapia R."/>
            <person name="Han C."/>
            <person name="Goodwin L."/>
            <person name="Chen A."/>
            <person name="Palaniappan K."/>
            <person name="Land M."/>
            <person name="Hauser L."/>
            <person name="Chang Y."/>
            <person name="Jeffries C."/>
            <person name="Brambilla E."/>
            <person name="Kopitz M."/>
            <person name="Rohde M."/>
            <person name="Goker M."/>
            <person name="Tindall B."/>
            <person name="Detter J."/>
            <person name="Woyke T."/>
            <person name="Bristow J."/>
            <person name="Eisen J."/>
            <person name="Markowitz V."/>
            <person name="Hugenholtz P."/>
            <person name="Klenk H."/>
            <person name="Kyrpides N."/>
        </authorList>
    </citation>
    <scope>NUCLEOTIDE SEQUENCE [LARGE SCALE GENOMIC DNA]</scope>
    <source>
        <strain evidence="3">ATCC 43766 / DSM 16922 / JCM 21250 / NBRC 16016 / NCTC 11634 / CL345/78</strain>
    </source>
</reference>
<proteinExistence type="predicted"/>
<dbReference type="AlphaFoldDB" id="F0P149"/>
<feature type="signal peptide" evidence="1">
    <location>
        <begin position="1"/>
        <end position="22"/>
    </location>
</feature>